<dbReference type="InterPro" id="IPR001810">
    <property type="entry name" value="F-box_dom"/>
</dbReference>
<dbReference type="SMART" id="SM00256">
    <property type="entry name" value="FBOX"/>
    <property type="match status" value="1"/>
</dbReference>
<evidence type="ECO:0000313" key="3">
    <source>
        <dbReference type="Proteomes" id="UP001058974"/>
    </source>
</evidence>
<evidence type="ECO:0000313" key="2">
    <source>
        <dbReference type="EMBL" id="KAI5437030.1"/>
    </source>
</evidence>
<dbReference type="Pfam" id="PF08268">
    <property type="entry name" value="FBA_3"/>
    <property type="match status" value="1"/>
</dbReference>
<feature type="domain" description="F-box" evidence="1">
    <location>
        <begin position="1"/>
        <end position="46"/>
    </location>
</feature>
<dbReference type="EMBL" id="JAMSHJ010000002">
    <property type="protein sequence ID" value="KAI5437030.1"/>
    <property type="molecule type" value="Genomic_DNA"/>
</dbReference>
<protein>
    <recommendedName>
        <fullName evidence="1">F-box domain-containing protein</fullName>
    </recommendedName>
</protein>
<dbReference type="AlphaFoldDB" id="A0A9D5BB03"/>
<organism evidence="2 3">
    <name type="scientific">Pisum sativum</name>
    <name type="common">Garden pea</name>
    <name type="synonym">Lathyrus oleraceus</name>
    <dbReference type="NCBI Taxonomy" id="3888"/>
    <lineage>
        <taxon>Eukaryota</taxon>
        <taxon>Viridiplantae</taxon>
        <taxon>Streptophyta</taxon>
        <taxon>Embryophyta</taxon>
        <taxon>Tracheophyta</taxon>
        <taxon>Spermatophyta</taxon>
        <taxon>Magnoliopsida</taxon>
        <taxon>eudicotyledons</taxon>
        <taxon>Gunneridae</taxon>
        <taxon>Pentapetalae</taxon>
        <taxon>rosids</taxon>
        <taxon>fabids</taxon>
        <taxon>Fabales</taxon>
        <taxon>Fabaceae</taxon>
        <taxon>Papilionoideae</taxon>
        <taxon>50 kb inversion clade</taxon>
        <taxon>NPAAA clade</taxon>
        <taxon>Hologalegina</taxon>
        <taxon>IRL clade</taxon>
        <taxon>Fabeae</taxon>
        <taxon>Lathyrus</taxon>
    </lineage>
</organism>
<evidence type="ECO:0000259" key="1">
    <source>
        <dbReference type="PROSITE" id="PS50181"/>
    </source>
</evidence>
<dbReference type="Pfam" id="PF00646">
    <property type="entry name" value="F-box"/>
    <property type="match status" value="1"/>
</dbReference>
<accession>A0A9D5BB03</accession>
<dbReference type="PROSITE" id="PS50181">
    <property type="entry name" value="FBOX"/>
    <property type="match status" value="1"/>
</dbReference>
<dbReference type="NCBIfam" id="TIGR01640">
    <property type="entry name" value="F_box_assoc_1"/>
    <property type="match status" value="1"/>
</dbReference>
<dbReference type="Gene3D" id="1.20.1280.50">
    <property type="match status" value="1"/>
</dbReference>
<dbReference type="Proteomes" id="UP001058974">
    <property type="component" value="Chromosome 2"/>
</dbReference>
<dbReference type="CDD" id="cd22157">
    <property type="entry name" value="F-box_AtFBW1-like"/>
    <property type="match status" value="1"/>
</dbReference>
<keyword evidence="3" id="KW-1185">Reference proteome</keyword>
<proteinExistence type="predicted"/>
<dbReference type="Gramene" id="Psat02G0322900-T1">
    <property type="protein sequence ID" value="KAI5437030.1"/>
    <property type="gene ID" value="KIW84_023229"/>
</dbReference>
<dbReference type="SUPFAM" id="SSF81383">
    <property type="entry name" value="F-box domain"/>
    <property type="match status" value="1"/>
</dbReference>
<dbReference type="InterPro" id="IPR036047">
    <property type="entry name" value="F-box-like_dom_sf"/>
</dbReference>
<reference evidence="2 3" key="1">
    <citation type="journal article" date="2022" name="Nat. Genet.">
        <title>Improved pea reference genome and pan-genome highlight genomic features and evolutionary characteristics.</title>
        <authorList>
            <person name="Yang T."/>
            <person name="Liu R."/>
            <person name="Luo Y."/>
            <person name="Hu S."/>
            <person name="Wang D."/>
            <person name="Wang C."/>
            <person name="Pandey M.K."/>
            <person name="Ge S."/>
            <person name="Xu Q."/>
            <person name="Li N."/>
            <person name="Li G."/>
            <person name="Huang Y."/>
            <person name="Saxena R.K."/>
            <person name="Ji Y."/>
            <person name="Li M."/>
            <person name="Yan X."/>
            <person name="He Y."/>
            <person name="Liu Y."/>
            <person name="Wang X."/>
            <person name="Xiang C."/>
            <person name="Varshney R.K."/>
            <person name="Ding H."/>
            <person name="Gao S."/>
            <person name="Zong X."/>
        </authorList>
    </citation>
    <scope>NUCLEOTIDE SEQUENCE [LARGE SCALE GENOMIC DNA]</scope>
    <source>
        <strain evidence="2 3">cv. Zhongwan 6</strain>
    </source>
</reference>
<name>A0A9D5BB03_PEA</name>
<sequence>MPLPTLPFDVVVEILSRLPVKILMQLQCVCKSWKSLISDPKFAKKHLRHASQSLVLTVGELDFVVIANPLSSVFTEATTTTIQLLFTTNEDVAFLWNPSIRKFTKLPSLEERCPTTLCFSFGYDDLSHCYKVAVVCYPHTLVQGPVSNCRNLVKVHTLGTTSWRIIQDFPPNTLILNESGKFLRGAINWLAYRQRHSSCWVIMSLDLEKEFHREIPQPDYGGINVLSLNIGVLRDCLCIFSNADTFSDVWLMKEYGNKDSWTKLFRLPHTRNLGSWPLVYALYVSNDDQVLFDIEREELVVYNFRDGTFKDPGIQIIDKWMESEVYHESLISPCF</sequence>
<dbReference type="PANTHER" id="PTHR31672:SF13">
    <property type="entry name" value="F-BOX PROTEIN CPR30-LIKE"/>
    <property type="match status" value="1"/>
</dbReference>
<dbReference type="PANTHER" id="PTHR31672">
    <property type="entry name" value="BNACNNG10540D PROTEIN"/>
    <property type="match status" value="1"/>
</dbReference>
<dbReference type="InterPro" id="IPR013187">
    <property type="entry name" value="F-box-assoc_dom_typ3"/>
</dbReference>
<dbReference type="InterPro" id="IPR050796">
    <property type="entry name" value="SCF_F-box_component"/>
</dbReference>
<comment type="caution">
    <text evidence="2">The sequence shown here is derived from an EMBL/GenBank/DDBJ whole genome shotgun (WGS) entry which is preliminary data.</text>
</comment>
<dbReference type="InterPro" id="IPR017451">
    <property type="entry name" value="F-box-assoc_interact_dom"/>
</dbReference>
<gene>
    <name evidence="2" type="ORF">KIW84_023229</name>
</gene>